<dbReference type="EMBL" id="LR881104">
    <property type="protein sequence ID" value="CAD5236230.1"/>
    <property type="molecule type" value="Genomic_DNA"/>
</dbReference>
<gene>
    <name evidence="1" type="ORF">LLCLJKAH_00241</name>
</gene>
<organism evidence="1 2">
    <name type="scientific">Klebsiella phage vB_KvM-Eowyn</name>
    <dbReference type="NCBI Taxonomy" id="2762819"/>
    <lineage>
        <taxon>Viruses</taxon>
        <taxon>Duplodnaviria</taxon>
        <taxon>Heunggongvirae</taxon>
        <taxon>Uroviricota</taxon>
        <taxon>Caudoviricetes</taxon>
        <taxon>Chimalliviridae</taxon>
        <taxon>Eowynvirus</taxon>
        <taxon>Eowynvirus eowyn</taxon>
    </lineage>
</organism>
<name>A0A7R8R5I6_9CAUD</name>
<reference evidence="1 2" key="1">
    <citation type="submission" date="2020-09" db="EMBL/GenBank/DDBJ databases">
        <authorList>
            <person name="Jameson E."/>
        </authorList>
    </citation>
    <scope>NUCLEOTIDE SEQUENCE [LARGE SCALE GENOMIC DNA]</scope>
</reference>
<protein>
    <recommendedName>
        <fullName evidence="3">Lipoprotein</fullName>
    </recommendedName>
</protein>
<dbReference type="Proteomes" id="UP000596247">
    <property type="component" value="Chromosome"/>
</dbReference>
<proteinExistence type="predicted"/>
<dbReference type="PROSITE" id="PS51257">
    <property type="entry name" value="PROKAR_LIPOPROTEIN"/>
    <property type="match status" value="1"/>
</dbReference>
<sequence>MKLAIVSVMVMSFGLVGCNANTDAAITQTGKVISIATCTKTQCEALVAVNGGDWEYSIVDAAVTPNTVVSRTCVEEEGYQRCSPVWVSTGKKVASDVMLHRNIDVAKPDTIIINSGNPNHATSRNQKHHDFMVQVANDSNFAAKYHVEQRIARDYLAADAAAGLYQN</sequence>
<evidence type="ECO:0000313" key="1">
    <source>
        <dbReference type="EMBL" id="CAD5236230.1"/>
    </source>
</evidence>
<keyword evidence="2" id="KW-1185">Reference proteome</keyword>
<accession>A0A7R8R5I6</accession>
<evidence type="ECO:0000313" key="2">
    <source>
        <dbReference type="Proteomes" id="UP000596247"/>
    </source>
</evidence>
<evidence type="ECO:0008006" key="3">
    <source>
        <dbReference type="Google" id="ProtNLM"/>
    </source>
</evidence>